<name>Q9ZI15_STRLI</name>
<gene>
    <name evidence="5" type="primary">bxlA</name>
</gene>
<dbReference type="InterPro" id="IPR002772">
    <property type="entry name" value="Glyco_hydro_3_C"/>
</dbReference>
<protein>
    <submittedName>
        <fullName evidence="5">BxlA</fullName>
    </submittedName>
</protein>
<evidence type="ECO:0000313" key="5">
    <source>
        <dbReference type="EMBL" id="AAC99628.1"/>
    </source>
</evidence>
<dbReference type="SUPFAM" id="SSF51445">
    <property type="entry name" value="(Trans)glycosidases"/>
    <property type="match status" value="1"/>
</dbReference>
<comment type="similarity">
    <text evidence="1">Belongs to the glycosyl hydrolase 3 family.</text>
</comment>
<dbReference type="InterPro" id="IPR036881">
    <property type="entry name" value="Glyco_hydro_3_C_sf"/>
</dbReference>
<sequence length="861" mass="90598">MTADVAVETTPEIPLWNDPNHPVASRVDALVAAMTLEEKIAQLYGVWVGASDQGGEVAPISTTWRRPSTSTRSCPPGSVSSPGPSAPSRSTPRSAPSRSCARRPRITSAGRFGIPAVAHEECLAGFAPWGATAYPVPLSWGATFDPDAVRRMAAAIGRDMRSVGIHQGLAPVLDVVRDGRWGRVEETIGEDPYLVGTIGTAYVQGLESAGIVATLKHFVGYSASRAGRNLGPSSVGTRERTDVLLPPFEMAVREGGSRSVMSAYTDIDGVPAAADEALLTGAVRDTWGFEGTVVADYFGIAFLKTLHGITADWADAAGAALKAGLDVELPTVQDFGTPLVDAVTDGRVPEALIDRAAPRPGTEGGARTARPGLEPGPAALDGVDLSHPEALRGRIDLDRPENRELAREIAEKAVVLLTNDGTLPLARPRRIALIGPNAAEATAVLGCYSFPRHVGVQHPEVPVGLDLPTLYDTLTAEFPDADIALARGTGVDDGEVSGIGEAVDAARAADVVVAVLGDRAGLFGRGTSGEGCDAESLTLPGAQQRLLDALLDSGTPVVTVLLAGRPYALGRARQSAAIVQSFFPGEEGTAALAGVLSGRTSPTGRLPVSVPGSAAQPTTYLGARLAQASEVSNIDPTPAFGFGHGLTYTTFAWSDLVAHTKEAPTDGAFSLELTVRNTGERHGTEVVQLYLHDPVASVVQPVQRLIGYTRVPLRPGEARRVRVEVPADLASFNRRDGRRIVEPGDLELRFAASSTEPRLTATVALTGPERRVDQHPATARRLRAGDRGRRGRGRLSGPWEAPVVPATTARRAVQRTTSKTFFWMPLAYTSCSTSLSFRASLSVSLNSRLPAPSSSGKTSRW</sequence>
<keyword evidence="2" id="KW-0378">Hydrolase</keyword>
<feature type="region of interest" description="Disordered" evidence="3">
    <location>
        <begin position="57"/>
        <end position="102"/>
    </location>
</feature>
<feature type="compositionally biased region" description="Low complexity" evidence="3">
    <location>
        <begin position="59"/>
        <end position="99"/>
    </location>
</feature>
<dbReference type="Gene3D" id="3.20.20.300">
    <property type="entry name" value="Glycoside hydrolase, family 3, N-terminal domain"/>
    <property type="match status" value="1"/>
</dbReference>
<evidence type="ECO:0000259" key="4">
    <source>
        <dbReference type="SMART" id="SM01217"/>
    </source>
</evidence>
<dbReference type="SMART" id="SM01217">
    <property type="entry name" value="Fn3_like"/>
    <property type="match status" value="1"/>
</dbReference>
<evidence type="ECO:0000256" key="2">
    <source>
        <dbReference type="ARBA" id="ARBA00022801"/>
    </source>
</evidence>
<dbReference type="PANTHER" id="PTHR42715">
    <property type="entry name" value="BETA-GLUCOSIDASE"/>
    <property type="match status" value="1"/>
</dbReference>
<dbReference type="PANTHER" id="PTHR42715:SF10">
    <property type="entry name" value="BETA-GLUCOSIDASE"/>
    <property type="match status" value="1"/>
</dbReference>
<reference evidence="5" key="1">
    <citation type="submission" date="1998-01" db="EMBL/GenBank/DDBJ databases">
        <title>Streptomyces lividans bxlS, bxlR, bxlE, bxlF, bxlG and bxlA genes, complete cds.</title>
        <authorList>
            <person name="Larocque D."/>
            <person name="Shareck F."/>
        </authorList>
    </citation>
    <scope>NUCLEOTIDE SEQUENCE</scope>
    <source>
        <strain evidence="5">1326</strain>
    </source>
</reference>
<evidence type="ECO:0000256" key="3">
    <source>
        <dbReference type="SAM" id="MobiDB-lite"/>
    </source>
</evidence>
<accession>Q9ZI15</accession>
<dbReference type="EMBL" id="AF043654">
    <property type="protein sequence ID" value="AAC99628.1"/>
    <property type="molecule type" value="Genomic_DNA"/>
</dbReference>
<dbReference type="FunFam" id="3.40.50.1700:FF:000019">
    <property type="entry name" value="Glycosyl hydrolase"/>
    <property type="match status" value="1"/>
</dbReference>
<dbReference type="SUPFAM" id="SSF52279">
    <property type="entry name" value="Beta-D-glucan exohydrolase, C-terminal domain"/>
    <property type="match status" value="1"/>
</dbReference>
<dbReference type="InterPro" id="IPR001764">
    <property type="entry name" value="Glyco_hydro_3_N"/>
</dbReference>
<dbReference type="GO" id="GO:0005975">
    <property type="term" value="P:carbohydrate metabolic process"/>
    <property type="evidence" value="ECO:0007669"/>
    <property type="project" value="InterPro"/>
</dbReference>
<proteinExistence type="inferred from homology"/>
<dbReference type="Pfam" id="PF01915">
    <property type="entry name" value="Glyco_hydro_3_C"/>
    <property type="match status" value="1"/>
</dbReference>
<dbReference type="InterPro" id="IPR017853">
    <property type="entry name" value="GH"/>
</dbReference>
<dbReference type="Pfam" id="PF14310">
    <property type="entry name" value="Fn3-like"/>
    <property type="match status" value="1"/>
</dbReference>
<dbReference type="PRINTS" id="PR00133">
    <property type="entry name" value="GLHYDRLASE3"/>
</dbReference>
<dbReference type="InterPro" id="IPR026891">
    <property type="entry name" value="Fn3-like"/>
</dbReference>
<organism evidence="5">
    <name type="scientific">Streptomyces lividans</name>
    <dbReference type="NCBI Taxonomy" id="1916"/>
    <lineage>
        <taxon>Bacteria</taxon>
        <taxon>Bacillati</taxon>
        <taxon>Actinomycetota</taxon>
        <taxon>Actinomycetes</taxon>
        <taxon>Kitasatosporales</taxon>
        <taxon>Streptomycetaceae</taxon>
        <taxon>Streptomyces</taxon>
    </lineage>
</organism>
<feature type="domain" description="Fibronectin type III-like" evidence="4">
    <location>
        <begin position="685"/>
        <end position="754"/>
    </location>
</feature>
<dbReference type="FunFam" id="2.60.40.10:FF:002798">
    <property type="entry name" value="Periplasmic beta-glucosidase, xylosidase/arabinosidase"/>
    <property type="match status" value="1"/>
</dbReference>
<dbReference type="InterPro" id="IPR013783">
    <property type="entry name" value="Ig-like_fold"/>
</dbReference>
<dbReference type="Pfam" id="PF00933">
    <property type="entry name" value="Glyco_hydro_3"/>
    <property type="match status" value="1"/>
</dbReference>
<dbReference type="InterPro" id="IPR036962">
    <property type="entry name" value="Glyco_hydro_3_N_sf"/>
</dbReference>
<dbReference type="InterPro" id="IPR050288">
    <property type="entry name" value="Cellulose_deg_GH3"/>
</dbReference>
<dbReference type="Gene3D" id="2.60.40.10">
    <property type="entry name" value="Immunoglobulins"/>
    <property type="match status" value="1"/>
</dbReference>
<dbReference type="AlphaFoldDB" id="Q9ZI15"/>
<dbReference type="CAZy" id="GH3">
    <property type="family name" value="Glycoside Hydrolase Family 3"/>
</dbReference>
<dbReference type="GO" id="GO:0004553">
    <property type="term" value="F:hydrolase activity, hydrolyzing O-glycosyl compounds"/>
    <property type="evidence" value="ECO:0007669"/>
    <property type="project" value="InterPro"/>
</dbReference>
<feature type="region of interest" description="Disordered" evidence="3">
    <location>
        <begin position="354"/>
        <end position="384"/>
    </location>
</feature>
<evidence type="ECO:0000256" key="1">
    <source>
        <dbReference type="ARBA" id="ARBA00005336"/>
    </source>
</evidence>
<dbReference type="Gene3D" id="3.40.50.1700">
    <property type="entry name" value="Glycoside hydrolase family 3 C-terminal domain"/>
    <property type="match status" value="1"/>
</dbReference>